<dbReference type="PANTHER" id="PTHR30419">
    <property type="entry name" value="HTH-TYPE TRANSCRIPTIONAL REGULATOR YBHD"/>
    <property type="match status" value="1"/>
</dbReference>
<protein>
    <submittedName>
        <fullName evidence="2">DNA-binding transcriptional LysR family regulator</fullName>
    </submittedName>
</protein>
<dbReference type="GO" id="GO:0006355">
    <property type="term" value="P:regulation of DNA-templated transcription"/>
    <property type="evidence" value="ECO:0007669"/>
    <property type="project" value="TreeGrafter"/>
</dbReference>
<dbReference type="InterPro" id="IPR005119">
    <property type="entry name" value="LysR_subst-bd"/>
</dbReference>
<dbReference type="AlphaFoldDB" id="A0A7W9VUF0"/>
<evidence type="ECO:0000259" key="1">
    <source>
        <dbReference type="Pfam" id="PF03466"/>
    </source>
</evidence>
<sequence>MFRDLERVRGAIDDLQGLRRGQVTIYGPEGLVAEFMPKLLAEFHARYPAIAFNVYFASTDRIVEAVINDETDIGITFNGPSRTDLTTIVDYSEPLKCLVAPENPLATREKVTLRELIAYPFALPETSFGMRRLIDQALHKESLTPNLALNTNSLELAKRMAMTGAAIAFMPGFMVMDDVAAGRLVSIAVDTPVLSESRVSVCIHRDREISFAAQELLRFLQSRFGLLSSSAGAPGVAFGATQRS</sequence>
<dbReference type="EMBL" id="JACHEU010000001">
    <property type="protein sequence ID" value="MBB6011928.1"/>
    <property type="molecule type" value="Genomic_DNA"/>
</dbReference>
<dbReference type="InterPro" id="IPR050950">
    <property type="entry name" value="HTH-type_LysR_regulators"/>
</dbReference>
<accession>A0A7W9VUF0</accession>
<organism evidence="2 3">
    <name type="scientific">Aquamicrobium lusatiense</name>
    <dbReference type="NCBI Taxonomy" id="89772"/>
    <lineage>
        <taxon>Bacteria</taxon>
        <taxon>Pseudomonadati</taxon>
        <taxon>Pseudomonadota</taxon>
        <taxon>Alphaproteobacteria</taxon>
        <taxon>Hyphomicrobiales</taxon>
        <taxon>Phyllobacteriaceae</taxon>
        <taxon>Aquamicrobium</taxon>
    </lineage>
</organism>
<dbReference type="GO" id="GO:0005829">
    <property type="term" value="C:cytosol"/>
    <property type="evidence" value="ECO:0007669"/>
    <property type="project" value="TreeGrafter"/>
</dbReference>
<dbReference type="GO" id="GO:0003677">
    <property type="term" value="F:DNA binding"/>
    <property type="evidence" value="ECO:0007669"/>
    <property type="project" value="UniProtKB-KW"/>
</dbReference>
<reference evidence="2 3" key="1">
    <citation type="submission" date="2020-08" db="EMBL/GenBank/DDBJ databases">
        <title>Genomic Encyclopedia of Type Strains, Phase IV (KMG-IV): sequencing the most valuable type-strain genomes for metagenomic binning, comparative biology and taxonomic classification.</title>
        <authorList>
            <person name="Goeker M."/>
        </authorList>
    </citation>
    <scope>NUCLEOTIDE SEQUENCE [LARGE SCALE GENOMIC DNA]</scope>
    <source>
        <strain evidence="2 3">DSM 11099</strain>
    </source>
</reference>
<dbReference type="SUPFAM" id="SSF53850">
    <property type="entry name" value="Periplasmic binding protein-like II"/>
    <property type="match status" value="1"/>
</dbReference>
<dbReference type="Gene3D" id="3.40.190.290">
    <property type="match status" value="1"/>
</dbReference>
<feature type="domain" description="LysR substrate-binding" evidence="1">
    <location>
        <begin position="17"/>
        <end position="224"/>
    </location>
</feature>
<dbReference type="Proteomes" id="UP000533306">
    <property type="component" value="Unassembled WGS sequence"/>
</dbReference>
<dbReference type="CDD" id="cd05466">
    <property type="entry name" value="PBP2_LTTR_substrate"/>
    <property type="match status" value="1"/>
</dbReference>
<dbReference type="PANTHER" id="PTHR30419:SF8">
    <property type="entry name" value="NITROGEN ASSIMILATION TRANSCRIPTIONAL ACTIVATOR-RELATED"/>
    <property type="match status" value="1"/>
</dbReference>
<keyword evidence="3" id="KW-1185">Reference proteome</keyword>
<dbReference type="Pfam" id="PF03466">
    <property type="entry name" value="LysR_substrate"/>
    <property type="match status" value="1"/>
</dbReference>
<evidence type="ECO:0000313" key="2">
    <source>
        <dbReference type="EMBL" id="MBB6011928.1"/>
    </source>
</evidence>
<comment type="caution">
    <text evidence="2">The sequence shown here is derived from an EMBL/GenBank/DDBJ whole genome shotgun (WGS) entry which is preliminary data.</text>
</comment>
<name>A0A7W9VUF0_9HYPH</name>
<proteinExistence type="predicted"/>
<evidence type="ECO:0000313" key="3">
    <source>
        <dbReference type="Proteomes" id="UP000533306"/>
    </source>
</evidence>
<dbReference type="RefSeq" id="WP_246374625.1">
    <property type="nucleotide sequence ID" value="NZ_JACHEU010000001.1"/>
</dbReference>
<keyword evidence="2" id="KW-0238">DNA-binding</keyword>
<gene>
    <name evidence="2" type="ORF">HNR59_001273</name>
</gene>